<dbReference type="PANTHER" id="PTHR23022">
    <property type="entry name" value="TRANSPOSABLE ELEMENT-RELATED"/>
    <property type="match status" value="1"/>
</dbReference>
<dbReference type="InterPro" id="IPR038717">
    <property type="entry name" value="Tc1-like_DDE_dom"/>
</dbReference>
<feature type="domain" description="Tc1-like transposase DDE" evidence="1">
    <location>
        <begin position="8"/>
        <end position="87"/>
    </location>
</feature>
<reference evidence="2 3" key="2">
    <citation type="journal article" date="2010" name="Nucleic Acids Res.">
        <title>BeetleBase in 2010: revisions to provide comprehensive genomic information for Tribolium castaneum.</title>
        <authorList>
            <person name="Kim H.S."/>
            <person name="Murphy T."/>
            <person name="Xia J."/>
            <person name="Caragea D."/>
            <person name="Park Y."/>
            <person name="Beeman R.W."/>
            <person name="Lorenzen M.D."/>
            <person name="Butcher S."/>
            <person name="Manak J.R."/>
            <person name="Brown S.J."/>
        </authorList>
    </citation>
    <scope>GENOME REANNOTATION</scope>
    <source>
        <strain evidence="2 3">Georgia GA2</strain>
    </source>
</reference>
<dbReference type="HOGENOM" id="CLU_033666_12_0_1"/>
<proteinExistence type="predicted"/>
<dbReference type="STRING" id="7070.D7EIC2"/>
<dbReference type="InParanoid" id="D7EIC2"/>
<reference evidence="2 3" key="1">
    <citation type="journal article" date="2008" name="Nature">
        <title>The genome of the model beetle and pest Tribolium castaneum.</title>
        <authorList>
            <consortium name="Tribolium Genome Sequencing Consortium"/>
            <person name="Richards S."/>
            <person name="Gibbs R.A."/>
            <person name="Weinstock G.M."/>
            <person name="Brown S.J."/>
            <person name="Denell R."/>
            <person name="Beeman R.W."/>
            <person name="Gibbs R."/>
            <person name="Beeman R.W."/>
            <person name="Brown S.J."/>
            <person name="Bucher G."/>
            <person name="Friedrich M."/>
            <person name="Grimmelikhuijzen C.J."/>
            <person name="Klingler M."/>
            <person name="Lorenzen M."/>
            <person name="Richards S."/>
            <person name="Roth S."/>
            <person name="Schroder R."/>
            <person name="Tautz D."/>
            <person name="Zdobnov E.M."/>
            <person name="Muzny D."/>
            <person name="Gibbs R.A."/>
            <person name="Weinstock G.M."/>
            <person name="Attaway T."/>
            <person name="Bell S."/>
            <person name="Buhay C.J."/>
            <person name="Chandrabose M.N."/>
            <person name="Chavez D."/>
            <person name="Clerk-Blankenburg K.P."/>
            <person name="Cree A."/>
            <person name="Dao M."/>
            <person name="Davis C."/>
            <person name="Chacko J."/>
            <person name="Dinh H."/>
            <person name="Dugan-Rocha S."/>
            <person name="Fowler G."/>
            <person name="Garner T.T."/>
            <person name="Garnes J."/>
            <person name="Gnirke A."/>
            <person name="Hawes A."/>
            <person name="Hernandez J."/>
            <person name="Hines S."/>
            <person name="Holder M."/>
            <person name="Hume J."/>
            <person name="Jhangiani S.N."/>
            <person name="Joshi V."/>
            <person name="Khan Z.M."/>
            <person name="Jackson L."/>
            <person name="Kovar C."/>
            <person name="Kowis A."/>
            <person name="Lee S."/>
            <person name="Lewis L.R."/>
            <person name="Margolis J."/>
            <person name="Morgan M."/>
            <person name="Nazareth L.V."/>
            <person name="Nguyen N."/>
            <person name="Okwuonu G."/>
            <person name="Parker D."/>
            <person name="Richards S."/>
            <person name="Ruiz S.J."/>
            <person name="Santibanez J."/>
            <person name="Savard J."/>
            <person name="Scherer S.E."/>
            <person name="Schneider B."/>
            <person name="Sodergren E."/>
            <person name="Tautz D."/>
            <person name="Vattahil S."/>
            <person name="Villasana D."/>
            <person name="White C.S."/>
            <person name="Wright R."/>
            <person name="Park Y."/>
            <person name="Beeman R.W."/>
            <person name="Lord J."/>
            <person name="Oppert B."/>
            <person name="Lorenzen M."/>
            <person name="Brown S."/>
            <person name="Wang L."/>
            <person name="Savard J."/>
            <person name="Tautz D."/>
            <person name="Richards S."/>
            <person name="Weinstock G."/>
            <person name="Gibbs R.A."/>
            <person name="Liu Y."/>
            <person name="Worley K."/>
            <person name="Weinstock G."/>
            <person name="Elsik C.G."/>
            <person name="Reese J.T."/>
            <person name="Elhaik E."/>
            <person name="Landan G."/>
            <person name="Graur D."/>
            <person name="Arensburger P."/>
            <person name="Atkinson P."/>
            <person name="Beeman R.W."/>
            <person name="Beidler J."/>
            <person name="Brown S.J."/>
            <person name="Demuth J.P."/>
            <person name="Drury D.W."/>
            <person name="Du Y.Z."/>
            <person name="Fujiwara H."/>
            <person name="Lorenzen M."/>
            <person name="Maselli V."/>
            <person name="Osanai M."/>
            <person name="Park Y."/>
            <person name="Robertson H.M."/>
            <person name="Tu Z."/>
            <person name="Wang J.J."/>
            <person name="Wang S."/>
            <person name="Richards S."/>
            <person name="Song H."/>
            <person name="Zhang L."/>
            <person name="Sodergren E."/>
            <person name="Werner D."/>
            <person name="Stanke M."/>
            <person name="Morgenstern B."/>
            <person name="Solovyev V."/>
            <person name="Kosarev P."/>
            <person name="Brown G."/>
            <person name="Chen H.C."/>
            <person name="Ermolaeva O."/>
            <person name="Hlavina W."/>
            <person name="Kapustin Y."/>
            <person name="Kiryutin B."/>
            <person name="Kitts P."/>
            <person name="Maglott D."/>
            <person name="Pruitt K."/>
            <person name="Sapojnikov V."/>
            <person name="Souvorov A."/>
            <person name="Mackey A.J."/>
            <person name="Waterhouse R.M."/>
            <person name="Wyder S."/>
            <person name="Zdobnov E.M."/>
            <person name="Zdobnov E.M."/>
            <person name="Wyder S."/>
            <person name="Kriventseva E.V."/>
            <person name="Kadowaki T."/>
            <person name="Bork P."/>
            <person name="Aranda M."/>
            <person name="Bao R."/>
            <person name="Beermann A."/>
            <person name="Berns N."/>
            <person name="Bolognesi R."/>
            <person name="Bonneton F."/>
            <person name="Bopp D."/>
            <person name="Brown S.J."/>
            <person name="Bucher G."/>
            <person name="Butts T."/>
            <person name="Chaumot A."/>
            <person name="Denell R.E."/>
            <person name="Ferrier D.E."/>
            <person name="Friedrich M."/>
            <person name="Gordon C.M."/>
            <person name="Jindra M."/>
            <person name="Klingler M."/>
            <person name="Lan Q."/>
            <person name="Lattorff H.M."/>
            <person name="Laudet V."/>
            <person name="von Levetsow C."/>
            <person name="Liu Z."/>
            <person name="Lutz R."/>
            <person name="Lynch J.A."/>
            <person name="da Fonseca R.N."/>
            <person name="Posnien N."/>
            <person name="Reuter R."/>
            <person name="Roth S."/>
            <person name="Savard J."/>
            <person name="Schinko J.B."/>
            <person name="Schmitt C."/>
            <person name="Schoppmeier M."/>
            <person name="Schroder R."/>
            <person name="Shippy T.D."/>
            <person name="Simonnet F."/>
            <person name="Marques-Souza H."/>
            <person name="Tautz D."/>
            <person name="Tomoyasu Y."/>
            <person name="Trauner J."/>
            <person name="Van der Zee M."/>
            <person name="Vervoort M."/>
            <person name="Wittkopp N."/>
            <person name="Wimmer E.A."/>
            <person name="Yang X."/>
            <person name="Jones A.K."/>
            <person name="Sattelle D.B."/>
            <person name="Ebert P.R."/>
            <person name="Nelson D."/>
            <person name="Scott J.G."/>
            <person name="Beeman R.W."/>
            <person name="Muthukrishnan S."/>
            <person name="Kramer K.J."/>
            <person name="Arakane Y."/>
            <person name="Beeman R.W."/>
            <person name="Zhu Q."/>
            <person name="Hogenkamp D."/>
            <person name="Dixit R."/>
            <person name="Oppert B."/>
            <person name="Jiang H."/>
            <person name="Zou Z."/>
            <person name="Marshall J."/>
            <person name="Elpidina E."/>
            <person name="Vinokurov K."/>
            <person name="Oppert C."/>
            <person name="Zou Z."/>
            <person name="Evans J."/>
            <person name="Lu Z."/>
            <person name="Zhao P."/>
            <person name="Sumathipala N."/>
            <person name="Altincicek B."/>
            <person name="Vilcinskas A."/>
            <person name="Williams M."/>
            <person name="Hultmark D."/>
            <person name="Hetru C."/>
            <person name="Jiang H."/>
            <person name="Grimmelikhuijzen C.J."/>
            <person name="Hauser F."/>
            <person name="Cazzamali G."/>
            <person name="Williamson M."/>
            <person name="Park Y."/>
            <person name="Li B."/>
            <person name="Tanaka Y."/>
            <person name="Predel R."/>
            <person name="Neupert S."/>
            <person name="Schachtner J."/>
            <person name="Verleyen P."/>
            <person name="Raible F."/>
            <person name="Bork P."/>
            <person name="Friedrich M."/>
            <person name="Walden K.K."/>
            <person name="Robertson H.M."/>
            <person name="Angeli S."/>
            <person name="Foret S."/>
            <person name="Bucher G."/>
            <person name="Schuetz S."/>
            <person name="Maleszka R."/>
            <person name="Wimmer E.A."/>
            <person name="Beeman R.W."/>
            <person name="Lorenzen M."/>
            <person name="Tomoyasu Y."/>
            <person name="Miller S.C."/>
            <person name="Grossmann D."/>
            <person name="Bucher G."/>
        </authorList>
    </citation>
    <scope>NUCLEOTIDE SEQUENCE [LARGE SCALE GENOMIC DNA]</scope>
    <source>
        <strain evidence="2 3">Georgia GA2</strain>
    </source>
</reference>
<dbReference type="InterPro" id="IPR052338">
    <property type="entry name" value="Transposase_5"/>
</dbReference>
<evidence type="ECO:0000313" key="3">
    <source>
        <dbReference type="Proteomes" id="UP000007266"/>
    </source>
</evidence>
<gene>
    <name evidence="2" type="primary">GLEAN_08568</name>
    <name evidence="2" type="ORF">TcasGA2_TC008568</name>
</gene>
<dbReference type="GO" id="GO:0003676">
    <property type="term" value="F:nucleic acid binding"/>
    <property type="evidence" value="ECO:0007669"/>
    <property type="project" value="InterPro"/>
</dbReference>
<sequence length="127" mass="15247">MDRFIYRDILQDVMLPYAKWEMPLRFIFQQDNDPKHTSALVSAWFQNNNIHVLQWPAQSPDLNPIENLWEEVERRIRIQRFSNKQSLIDKIKEVLSNLDENVIQKLISSMPRRCQKIILNNGYATNY</sequence>
<protein>
    <submittedName>
        <fullName evidence="2">Transposable element Tc1 transposase-like Protein</fullName>
    </submittedName>
</protein>
<dbReference type="AlphaFoldDB" id="D7EIC2"/>
<organism evidence="2 3">
    <name type="scientific">Tribolium castaneum</name>
    <name type="common">Red flour beetle</name>
    <dbReference type="NCBI Taxonomy" id="7070"/>
    <lineage>
        <taxon>Eukaryota</taxon>
        <taxon>Metazoa</taxon>
        <taxon>Ecdysozoa</taxon>
        <taxon>Arthropoda</taxon>
        <taxon>Hexapoda</taxon>
        <taxon>Insecta</taxon>
        <taxon>Pterygota</taxon>
        <taxon>Neoptera</taxon>
        <taxon>Endopterygota</taxon>
        <taxon>Coleoptera</taxon>
        <taxon>Polyphaga</taxon>
        <taxon>Cucujiformia</taxon>
        <taxon>Tenebrionidae</taxon>
        <taxon>Tenebrionidae incertae sedis</taxon>
        <taxon>Tribolium</taxon>
    </lineage>
</organism>
<dbReference type="Gene3D" id="3.30.420.10">
    <property type="entry name" value="Ribonuclease H-like superfamily/Ribonuclease H"/>
    <property type="match status" value="1"/>
</dbReference>
<name>D7EIC2_TRICA</name>
<dbReference type="PhylomeDB" id="D7EIC2"/>
<evidence type="ECO:0000259" key="1">
    <source>
        <dbReference type="Pfam" id="PF13358"/>
    </source>
</evidence>
<evidence type="ECO:0000313" key="2">
    <source>
        <dbReference type="EMBL" id="EFA11789.1"/>
    </source>
</evidence>
<dbReference type="Pfam" id="PF13358">
    <property type="entry name" value="DDE_3"/>
    <property type="match status" value="1"/>
</dbReference>
<dbReference type="InterPro" id="IPR036397">
    <property type="entry name" value="RNaseH_sf"/>
</dbReference>
<accession>D7EIC2</accession>
<dbReference type="OMA" id="AVCWFQT"/>
<keyword evidence="3" id="KW-1185">Reference proteome</keyword>
<dbReference type="eggNOG" id="ENOG502SR3M">
    <property type="taxonomic scope" value="Eukaryota"/>
</dbReference>
<dbReference type="Proteomes" id="UP000007266">
    <property type="component" value="Linkage group 2"/>
</dbReference>
<dbReference type="PANTHER" id="PTHR23022:SF134">
    <property type="entry name" value="TRANSPOSABLE ELEMENT TC1 TRANSPOSASE"/>
    <property type="match status" value="1"/>
</dbReference>
<dbReference type="EMBL" id="KQ971310">
    <property type="protein sequence ID" value="EFA11789.1"/>
    <property type="molecule type" value="Genomic_DNA"/>
</dbReference>